<proteinExistence type="predicted"/>
<comment type="caution">
    <text evidence="1">The sequence shown here is derived from an EMBL/GenBank/DDBJ whole genome shotgun (WGS) entry which is preliminary data.</text>
</comment>
<sequence>MSKRICPVCGIGALEKILTSITLSDPSGIEKTIEISEYKCPACEAEGDLFGENDRVIQDEYKKMRAEAVASMLEKFHSKKISLSAAERVLELPQRTLSKWKNKSMVPSASAALLIRYVNLFPWLLDVADNKFNPKNAQQIHVAAAMRDLCEMTKGSDVTSLSAGIVENLNNAVFYVNMEKGITQRSIMDTVTSASTGLMVHSGACEYSYET</sequence>
<gene>
    <name evidence="1" type="ORF">SDC9_16509</name>
</gene>
<dbReference type="AlphaFoldDB" id="A0A644TUT5"/>
<organism evidence="1">
    <name type="scientific">bioreactor metagenome</name>
    <dbReference type="NCBI Taxonomy" id="1076179"/>
    <lineage>
        <taxon>unclassified sequences</taxon>
        <taxon>metagenomes</taxon>
        <taxon>ecological metagenomes</taxon>
    </lineage>
</organism>
<protein>
    <submittedName>
        <fullName evidence="1">Uncharacterized protein</fullName>
    </submittedName>
</protein>
<accession>A0A644TUT5</accession>
<dbReference type="EMBL" id="VSSQ01000054">
    <property type="protein sequence ID" value="MPL70748.1"/>
    <property type="molecule type" value="Genomic_DNA"/>
</dbReference>
<evidence type="ECO:0000313" key="1">
    <source>
        <dbReference type="EMBL" id="MPL70748.1"/>
    </source>
</evidence>
<name>A0A644TUT5_9ZZZZ</name>
<reference evidence="1" key="1">
    <citation type="submission" date="2019-08" db="EMBL/GenBank/DDBJ databases">
        <authorList>
            <person name="Kucharzyk K."/>
            <person name="Murdoch R.W."/>
            <person name="Higgins S."/>
            <person name="Loffler F."/>
        </authorList>
    </citation>
    <scope>NUCLEOTIDE SEQUENCE</scope>
</reference>